<dbReference type="PANTHER" id="PTHR23023">
    <property type="entry name" value="DIMETHYLANILINE MONOOXYGENASE"/>
    <property type="match status" value="1"/>
</dbReference>
<dbReference type="AlphaFoldDB" id="A0A1Q2MA19"/>
<keyword evidence="3" id="KW-0274">FAD</keyword>
<organism evidence="6 7">
    <name type="scientific">Microbulbifer agarilyticus</name>
    <dbReference type="NCBI Taxonomy" id="260552"/>
    <lineage>
        <taxon>Bacteria</taxon>
        <taxon>Pseudomonadati</taxon>
        <taxon>Pseudomonadota</taxon>
        <taxon>Gammaproteobacteria</taxon>
        <taxon>Cellvibrionales</taxon>
        <taxon>Microbulbiferaceae</taxon>
        <taxon>Microbulbifer</taxon>
    </lineage>
</organism>
<dbReference type="InterPro" id="IPR000960">
    <property type="entry name" value="Flavin_mOase"/>
</dbReference>
<protein>
    <submittedName>
        <fullName evidence="6">F420H(2):quinone oxidoreductase</fullName>
    </submittedName>
</protein>
<name>A0A1Q2MA19_9GAMM</name>
<reference evidence="6" key="1">
    <citation type="submission" date="2017-02" db="EMBL/GenBank/DDBJ databases">
        <title>Genome of Microbulbifer agarilyticus GP101.</title>
        <authorList>
            <person name="Jung J."/>
            <person name="Bae S.S."/>
            <person name="Baek K."/>
        </authorList>
    </citation>
    <scope>NUCLEOTIDE SEQUENCE [LARGE SCALE GENOMIC DNA]</scope>
    <source>
        <strain evidence="6">GP101</strain>
    </source>
</reference>
<dbReference type="Pfam" id="PF00743">
    <property type="entry name" value="FMO-like"/>
    <property type="match status" value="1"/>
</dbReference>
<dbReference type="InterPro" id="IPR036188">
    <property type="entry name" value="FAD/NAD-bd_sf"/>
</dbReference>
<dbReference type="KEGG" id="maga:Mag101_13310"/>
<evidence type="ECO:0000256" key="2">
    <source>
        <dbReference type="ARBA" id="ARBA00022630"/>
    </source>
</evidence>
<dbReference type="SUPFAM" id="SSF51905">
    <property type="entry name" value="FAD/NAD(P)-binding domain"/>
    <property type="match status" value="2"/>
</dbReference>
<gene>
    <name evidence="6" type="ORF">Mag101_13310</name>
</gene>
<evidence type="ECO:0000313" key="6">
    <source>
        <dbReference type="EMBL" id="AQQ69575.1"/>
    </source>
</evidence>
<sequence>MQADESANDAPAHKVAIIGAGPAGLATARALRAMDVPFTVFEKHSDVGGIWDIENPGSPMYESAHFISSKTMSGHYGFPMPESYPDYPSNRQLLTYIRTFAETYDLRADIRFNTFVDNVERTANGWHLRTRSENDTSQEHNFRWLVCASGTNWLPNRPTLVGEDEFKGEVLHSVNYRDASMLRGRKVLVVGAGNSGVDIACDATANAESAYISLRRGYHFVPKHIFGMPADVFGARSNWLPAWLQQKTFGPLLRLLNGDLRRLGLPKPDHAVLSSHPILNSQLLHYLQHGDIAAKGAIDYLRGKQVFFKDGSSIEVDTIILATGYHWQLPYLPTDTFAWKHERPQTFLKIFNRNDPSIFINGYVETNGGAYKMFDDMAYLIANTINTQRKGGDAAERLAQFIQGPEPDLSGGVRYVESNRHSGYANQQAYGKAMRKMRRAMGWPDLSEDFYAGHPASAQIQTAN</sequence>
<dbReference type="OrthoDB" id="9766402at2"/>
<evidence type="ECO:0000313" key="7">
    <source>
        <dbReference type="Proteomes" id="UP000188219"/>
    </source>
</evidence>
<dbReference type="GO" id="GO:0004499">
    <property type="term" value="F:N,N-dimethylaniline monooxygenase activity"/>
    <property type="evidence" value="ECO:0007669"/>
    <property type="project" value="InterPro"/>
</dbReference>
<dbReference type="Proteomes" id="UP000188219">
    <property type="component" value="Chromosome"/>
</dbReference>
<dbReference type="STRING" id="260552.Mag101_13310"/>
<keyword evidence="2" id="KW-0285">Flavoprotein</keyword>
<keyword evidence="4" id="KW-0521">NADP</keyword>
<comment type="similarity">
    <text evidence="1">Belongs to the FMO family.</text>
</comment>
<evidence type="ECO:0000256" key="3">
    <source>
        <dbReference type="ARBA" id="ARBA00022827"/>
    </source>
</evidence>
<dbReference type="PRINTS" id="PR00370">
    <property type="entry name" value="FMOXYGENASE"/>
</dbReference>
<keyword evidence="7" id="KW-1185">Reference proteome</keyword>
<evidence type="ECO:0000256" key="4">
    <source>
        <dbReference type="ARBA" id="ARBA00022857"/>
    </source>
</evidence>
<evidence type="ECO:0000256" key="1">
    <source>
        <dbReference type="ARBA" id="ARBA00009183"/>
    </source>
</evidence>
<proteinExistence type="inferred from homology"/>
<dbReference type="InterPro" id="IPR050346">
    <property type="entry name" value="FMO-like"/>
</dbReference>
<dbReference type="GO" id="GO:0050660">
    <property type="term" value="F:flavin adenine dinucleotide binding"/>
    <property type="evidence" value="ECO:0007669"/>
    <property type="project" value="InterPro"/>
</dbReference>
<accession>A0A1Q2MA19</accession>
<dbReference type="GO" id="GO:0050661">
    <property type="term" value="F:NADP binding"/>
    <property type="evidence" value="ECO:0007669"/>
    <property type="project" value="InterPro"/>
</dbReference>
<dbReference type="PIRSF" id="PIRSF000332">
    <property type="entry name" value="FMO"/>
    <property type="match status" value="1"/>
</dbReference>
<evidence type="ECO:0000256" key="5">
    <source>
        <dbReference type="ARBA" id="ARBA00023002"/>
    </source>
</evidence>
<dbReference type="InterPro" id="IPR020946">
    <property type="entry name" value="Flavin_mOase-like"/>
</dbReference>
<keyword evidence="5" id="KW-0560">Oxidoreductase</keyword>
<dbReference type="EMBL" id="CP019650">
    <property type="protein sequence ID" value="AQQ69575.1"/>
    <property type="molecule type" value="Genomic_DNA"/>
</dbReference>
<dbReference type="Gene3D" id="3.50.50.60">
    <property type="entry name" value="FAD/NAD(P)-binding domain"/>
    <property type="match status" value="1"/>
</dbReference>